<evidence type="ECO:0000259" key="12">
    <source>
        <dbReference type="Pfam" id="PF04715"/>
    </source>
</evidence>
<evidence type="ECO:0000256" key="4">
    <source>
        <dbReference type="ARBA" id="ARBA00013139"/>
    </source>
</evidence>
<gene>
    <name evidence="13" type="ORF">GP486_007836</name>
</gene>
<dbReference type="InterPro" id="IPR017926">
    <property type="entry name" value="GATASE"/>
</dbReference>
<dbReference type="Pfam" id="PF00117">
    <property type="entry name" value="GATase"/>
    <property type="match status" value="1"/>
</dbReference>
<evidence type="ECO:0000259" key="10">
    <source>
        <dbReference type="Pfam" id="PF00117"/>
    </source>
</evidence>
<dbReference type="PRINTS" id="PR00097">
    <property type="entry name" value="ANTSNTHASEII"/>
</dbReference>
<reference evidence="13" key="1">
    <citation type="submission" date="2021-03" db="EMBL/GenBank/DDBJ databases">
        <title>Comparative genomics and phylogenomic investigation of the class Geoglossomycetes provide insights into ecological specialization and systematics.</title>
        <authorList>
            <person name="Melie T."/>
            <person name="Pirro S."/>
            <person name="Miller A.N."/>
            <person name="Quandt A."/>
        </authorList>
    </citation>
    <scope>NUCLEOTIDE SEQUENCE</scope>
    <source>
        <strain evidence="13">CAQ_001_2017</strain>
    </source>
</reference>
<evidence type="ECO:0000256" key="9">
    <source>
        <dbReference type="ARBA" id="ARBA00031904"/>
    </source>
</evidence>
<sequence length="758" mass="84695">MSSTSAWKPSKRILFVDAYDSFSWNIVDLLQNLLSVEVFVIKTDAIFAEEEFLGLLRCFDAVLVGPGPGNPNNKQDIGLIDSLWKLEGKDILPILGICLGFQSLALSFGASIERLHLPQHGQVATVTHNGTSIFRNVGTLRATLYHSLHARLCDQVSGSSAGELWVSKHCPLLEPLAWNLHSRPDSPVLMGIKHVLKPFWGVQFHPESVCSNEECKEMIRNWYEDSLSWNFARNRSSLPEVPPFVFGRCRRGSYMNSRRTESTLLPRHYQVVTETLDQRSLTVSGICEILSLPKQDMIVLESASIRQGLGTHSIIGVLSGDYMRIEYSVEESVVRLVYPSGTSSRVPLQGLSVWEWLDDLIRGVQITGGDSKVPFWGGFMGVFSYEMGLQKYLAPSRKGNAPDVSLALVQRSVVFDHQQQHIYIQSIIEDDSWPKEVAKLLSSSGSFCRAQPRLQPEARNALDCYSKNATACLPDEEIYKANVRQAQEFLSAGDSYQLCLTDETVITMPSSKDPYIPWHLYNLLCERNPAPFAAYVSLGNLKILSSSPEQFFRRQRQGHCSLRPMKGTVKKSAEMTRRKAEAILATPKESAENLMIADLIRHDLNSAMKTEAVVTVPELMVVEDFHTVYSMSSRINAIIPDSTPKERVPTALEALRECLPPGSMTGAPKKRSCEILSNLENRPRQVYSGVLGYLDFGGAAQFSVLIRSVFKSEEENVDTWRIGAGGAVTILSTEQGEWDEMITKLESSMRIFRSNSRA</sequence>
<feature type="domain" description="Glutamine amidotransferase" evidence="10">
    <location>
        <begin position="15"/>
        <end position="222"/>
    </location>
</feature>
<dbReference type="GO" id="GO:0005737">
    <property type="term" value="C:cytoplasm"/>
    <property type="evidence" value="ECO:0007669"/>
    <property type="project" value="TreeGrafter"/>
</dbReference>
<evidence type="ECO:0000259" key="11">
    <source>
        <dbReference type="Pfam" id="PF00425"/>
    </source>
</evidence>
<dbReference type="CDD" id="cd01743">
    <property type="entry name" value="GATase1_Anthranilate_Synthase"/>
    <property type="match status" value="1"/>
</dbReference>
<dbReference type="InterPro" id="IPR006805">
    <property type="entry name" value="Anth_synth_I_N"/>
</dbReference>
<dbReference type="InterPro" id="IPR010117">
    <property type="entry name" value="PabB_fungal"/>
</dbReference>
<keyword evidence="5" id="KW-0808">Transferase</keyword>
<dbReference type="EC" id="2.6.1.85" evidence="4"/>
<comment type="similarity">
    <text evidence="3">In the C-terminal section; belongs to the anthranilate synthase component I family.</text>
</comment>
<evidence type="ECO:0000256" key="5">
    <source>
        <dbReference type="ARBA" id="ARBA00022679"/>
    </source>
</evidence>
<comment type="caution">
    <text evidence="13">The sequence shown here is derived from an EMBL/GenBank/DDBJ whole genome shotgun (WGS) entry which is preliminary data.</text>
</comment>
<feature type="domain" description="Chorismate-utilising enzyme C-terminal" evidence="11">
    <location>
        <begin position="476"/>
        <end position="744"/>
    </location>
</feature>
<dbReference type="InterPro" id="IPR029062">
    <property type="entry name" value="Class_I_gatase-like"/>
</dbReference>
<dbReference type="EMBL" id="JAGHQM010002473">
    <property type="protein sequence ID" value="KAH0548620.1"/>
    <property type="molecule type" value="Genomic_DNA"/>
</dbReference>
<dbReference type="Gene3D" id="3.40.50.880">
    <property type="match status" value="1"/>
</dbReference>
<accession>A0A9P8IF60</accession>
<name>A0A9P8IF60_9PEZI</name>
<dbReference type="Gene3D" id="3.60.120.10">
    <property type="entry name" value="Anthranilate synthase"/>
    <property type="match status" value="1"/>
</dbReference>
<evidence type="ECO:0000256" key="2">
    <source>
        <dbReference type="ARBA" id="ARBA00005009"/>
    </source>
</evidence>
<dbReference type="SUPFAM" id="SSF56322">
    <property type="entry name" value="ADC synthase"/>
    <property type="match status" value="1"/>
</dbReference>
<dbReference type="SUPFAM" id="SSF52317">
    <property type="entry name" value="Class I glutamine amidotransferase-like"/>
    <property type="match status" value="1"/>
</dbReference>
<dbReference type="GO" id="GO:0008153">
    <property type="term" value="P:4-aminobenzoate biosynthetic process"/>
    <property type="evidence" value="ECO:0007669"/>
    <property type="project" value="TreeGrafter"/>
</dbReference>
<comment type="catalytic activity">
    <reaction evidence="1">
        <text>chorismate + L-glutamine = 4-amino-4-deoxychorismate + L-glutamate</text>
        <dbReference type="Rhea" id="RHEA:11672"/>
        <dbReference type="ChEBI" id="CHEBI:29748"/>
        <dbReference type="ChEBI" id="CHEBI:29985"/>
        <dbReference type="ChEBI" id="CHEBI:58359"/>
        <dbReference type="ChEBI" id="CHEBI:58406"/>
        <dbReference type="EC" id="2.6.1.85"/>
    </reaction>
</comment>
<dbReference type="InterPro" id="IPR006221">
    <property type="entry name" value="TrpG/PapA_dom"/>
</dbReference>
<evidence type="ECO:0000256" key="1">
    <source>
        <dbReference type="ARBA" id="ARBA00001000"/>
    </source>
</evidence>
<dbReference type="PANTHER" id="PTHR11236">
    <property type="entry name" value="AMINOBENZOATE/ANTHRANILATE SYNTHASE"/>
    <property type="match status" value="1"/>
</dbReference>
<evidence type="ECO:0000313" key="14">
    <source>
        <dbReference type="Proteomes" id="UP000750711"/>
    </source>
</evidence>
<dbReference type="InterPro" id="IPR019999">
    <property type="entry name" value="Anth_synth_I-like"/>
</dbReference>
<feature type="domain" description="Anthranilate synthase component I N-terminal" evidence="12">
    <location>
        <begin position="296"/>
        <end position="424"/>
    </location>
</feature>
<protein>
    <recommendedName>
        <fullName evidence="4">aminodeoxychorismate synthase</fullName>
        <ecNumber evidence="4">2.6.1.85</ecNumber>
    </recommendedName>
    <alternativeName>
        <fullName evidence="8">Para-aminobenzoate synthase</fullName>
    </alternativeName>
    <alternativeName>
        <fullName evidence="9">p-aminobenzoic acid synthase</fullName>
    </alternativeName>
</protein>
<dbReference type="GO" id="GO:0046656">
    <property type="term" value="P:folic acid biosynthetic process"/>
    <property type="evidence" value="ECO:0007669"/>
    <property type="project" value="UniProtKB-KW"/>
</dbReference>
<proteinExistence type="inferred from homology"/>
<dbReference type="GO" id="GO:0046820">
    <property type="term" value="F:4-amino-4-deoxychorismate synthase activity"/>
    <property type="evidence" value="ECO:0007669"/>
    <property type="project" value="UniProtKB-EC"/>
</dbReference>
<evidence type="ECO:0000256" key="3">
    <source>
        <dbReference type="ARBA" id="ARBA00005970"/>
    </source>
</evidence>
<keyword evidence="7" id="KW-0315">Glutamine amidotransferase</keyword>
<dbReference type="PRINTS" id="PR00099">
    <property type="entry name" value="CPSGATASE"/>
</dbReference>
<dbReference type="PRINTS" id="PR00096">
    <property type="entry name" value="GATASE"/>
</dbReference>
<evidence type="ECO:0000313" key="13">
    <source>
        <dbReference type="EMBL" id="KAH0548620.1"/>
    </source>
</evidence>
<dbReference type="NCBIfam" id="TIGR01823">
    <property type="entry name" value="PabB-fungal"/>
    <property type="match status" value="1"/>
</dbReference>
<keyword evidence="14" id="KW-1185">Reference proteome</keyword>
<dbReference type="Pfam" id="PF04715">
    <property type="entry name" value="Anth_synt_I_N"/>
    <property type="match status" value="1"/>
</dbReference>
<dbReference type="InterPro" id="IPR015890">
    <property type="entry name" value="Chorismate_C"/>
</dbReference>
<evidence type="ECO:0000256" key="8">
    <source>
        <dbReference type="ARBA" id="ARBA00031329"/>
    </source>
</evidence>
<evidence type="ECO:0000256" key="6">
    <source>
        <dbReference type="ARBA" id="ARBA00022909"/>
    </source>
</evidence>
<comment type="pathway">
    <text evidence="2">Cofactor biosynthesis; tetrahydrofolate biosynthesis; 4-aminobenzoate from chorismate: step 1/2.</text>
</comment>
<dbReference type="Pfam" id="PF00425">
    <property type="entry name" value="Chorismate_bind"/>
    <property type="match status" value="1"/>
</dbReference>
<dbReference type="Proteomes" id="UP000750711">
    <property type="component" value="Unassembled WGS sequence"/>
</dbReference>
<organism evidence="13 14">
    <name type="scientific">Trichoglossum hirsutum</name>
    <dbReference type="NCBI Taxonomy" id="265104"/>
    <lineage>
        <taxon>Eukaryota</taxon>
        <taxon>Fungi</taxon>
        <taxon>Dikarya</taxon>
        <taxon>Ascomycota</taxon>
        <taxon>Pezizomycotina</taxon>
        <taxon>Geoglossomycetes</taxon>
        <taxon>Geoglossales</taxon>
        <taxon>Geoglossaceae</taxon>
        <taxon>Trichoglossum</taxon>
    </lineage>
</organism>
<dbReference type="InterPro" id="IPR005801">
    <property type="entry name" value="ADC_synthase"/>
</dbReference>
<dbReference type="GO" id="GO:0000162">
    <property type="term" value="P:L-tryptophan biosynthetic process"/>
    <property type="evidence" value="ECO:0007669"/>
    <property type="project" value="TreeGrafter"/>
</dbReference>
<evidence type="ECO:0000256" key="7">
    <source>
        <dbReference type="ARBA" id="ARBA00022962"/>
    </source>
</evidence>
<dbReference type="PROSITE" id="PS51273">
    <property type="entry name" value="GATASE_TYPE_1"/>
    <property type="match status" value="1"/>
</dbReference>
<dbReference type="PANTHER" id="PTHR11236:SF18">
    <property type="entry name" value="AMINODEOXYCHORISMATE SYNTHASE"/>
    <property type="match status" value="1"/>
</dbReference>
<dbReference type="AlphaFoldDB" id="A0A9P8IF60"/>
<keyword evidence="6" id="KW-0289">Folate biosynthesis</keyword>